<feature type="chain" id="PRO_5024302246" evidence="1">
    <location>
        <begin position="31"/>
        <end position="743"/>
    </location>
</feature>
<dbReference type="EMBL" id="VNHM01000004">
    <property type="protein sequence ID" value="TYO96579.1"/>
    <property type="molecule type" value="Genomic_DNA"/>
</dbReference>
<evidence type="ECO:0000313" key="4">
    <source>
        <dbReference type="Proteomes" id="UP000323166"/>
    </source>
</evidence>
<dbReference type="SUPFAM" id="SSF55383">
    <property type="entry name" value="Copper amine oxidase, domain N"/>
    <property type="match status" value="1"/>
</dbReference>
<name>A0A5S4ZUK7_9FIRM</name>
<dbReference type="InterPro" id="IPR012854">
    <property type="entry name" value="Cu_amine_oxidase-like_N"/>
</dbReference>
<reference evidence="3 4" key="1">
    <citation type="submission" date="2019-07" db="EMBL/GenBank/DDBJ databases">
        <title>Genomic Encyclopedia of Type Strains, Phase I: the one thousand microbial genomes (KMG-I) project.</title>
        <authorList>
            <person name="Kyrpides N."/>
        </authorList>
    </citation>
    <scope>NUCLEOTIDE SEQUENCE [LARGE SCALE GENOMIC DNA]</scope>
    <source>
        <strain evidence="3 4">DSM 6562</strain>
    </source>
</reference>
<evidence type="ECO:0000313" key="3">
    <source>
        <dbReference type="EMBL" id="TYO96579.1"/>
    </source>
</evidence>
<dbReference type="Proteomes" id="UP000323166">
    <property type="component" value="Unassembled WGS sequence"/>
</dbReference>
<feature type="domain" description="Copper amine oxidase-like N-terminal" evidence="2">
    <location>
        <begin position="646"/>
        <end position="737"/>
    </location>
</feature>
<feature type="signal peptide" evidence="1">
    <location>
        <begin position="1"/>
        <end position="30"/>
    </location>
</feature>
<comment type="caution">
    <text evidence="3">The sequence shown here is derived from an EMBL/GenBank/DDBJ whole genome shotgun (WGS) entry which is preliminary data.</text>
</comment>
<dbReference type="RefSeq" id="WP_166511081.1">
    <property type="nucleotide sequence ID" value="NZ_VNHM01000004.1"/>
</dbReference>
<dbReference type="Pfam" id="PF07833">
    <property type="entry name" value="Cu_amine_oxidN1"/>
    <property type="match status" value="1"/>
</dbReference>
<keyword evidence="4" id="KW-1185">Reference proteome</keyword>
<proteinExistence type="predicted"/>
<keyword evidence="1" id="KW-0732">Signal</keyword>
<organism evidence="3 4">
    <name type="scientific">Desulfallas thermosapovorans DSM 6562</name>
    <dbReference type="NCBI Taxonomy" id="1121431"/>
    <lineage>
        <taxon>Bacteria</taxon>
        <taxon>Bacillati</taxon>
        <taxon>Bacillota</taxon>
        <taxon>Clostridia</taxon>
        <taxon>Eubacteriales</taxon>
        <taxon>Desulfallaceae</taxon>
        <taxon>Desulfallas</taxon>
    </lineage>
</organism>
<accession>A0A5S4ZUK7</accession>
<dbReference type="Gene3D" id="3.30.457.10">
    <property type="entry name" value="Copper amine oxidase-like, N-terminal domain"/>
    <property type="match status" value="1"/>
</dbReference>
<evidence type="ECO:0000256" key="1">
    <source>
        <dbReference type="SAM" id="SignalP"/>
    </source>
</evidence>
<sequence>MFKPKTKRTISLAVALVFLFTVIMPMSAFADTDYAKFSSAYNYLTAEDEVNAGSATVKSKAYGDAEDIQIKLTLPSGVEFTDKPKSSDVGSGQFVSFTGLLFTYIKSDSSSITVRGGNNYGGNITDWDANGTTSVVFDFAKKKIDIDSDFTGNIDVNVEVWGIKGDKVLWSESDDLTIAKVAGSEKVMVSAKSPKSITKGKNKTGADIKVYETKNGVFPVDEVVVFDIMTNGVKFNDNTTNGSNQWVNWQVASFTDATGDRGTVNITNNDKDQIVYQPAKTSSIFPGDIVFTPKLDVDPDVTGEIEIRVSSAKADGSGSNLTAGKSTSTISRTTVVVATVGDTKAVVDKLEDNDTIAYSGQVTDLDVEITIEAEGDAEFKKDDSMEFTLNVGEFVFNAVPTVKFNNSSSSQDVDLYNNNKSFYVSFNGGEEKFTLSNFNIVLPNDVEPGDITLTIDGDYGDLGEVTIGVAAAPITLSAEKTPILAEALNQQAGDITITETGDGALKKDGILVLELPSGIELNGKPKLDVVEGNFDGDISVVDDKYIAIKVKKESSDASEIRLYNINYDTGRLALNGDVELKAYFVDPEVIANEEELPLNTYISDSVSNNLDRYDDTGVIARVANATVANENEIVATFAVGDEGVAVVNGRTLVQVNKLCDVLGMQKSWDEVTKTAYFVLNGKVVAFPMGENAIYINGTKIAVDQGGKIINDFTYATLRGIQMAFGGELDWDDATKTATFKFVK</sequence>
<evidence type="ECO:0000259" key="2">
    <source>
        <dbReference type="Pfam" id="PF07833"/>
    </source>
</evidence>
<protein>
    <submittedName>
        <fullName evidence="3">Copper amine oxidase-like protein</fullName>
    </submittedName>
</protein>
<gene>
    <name evidence="3" type="ORF">LX24_01048</name>
</gene>
<dbReference type="AlphaFoldDB" id="A0A5S4ZUK7"/>
<dbReference type="InterPro" id="IPR036582">
    <property type="entry name" value="Mao_N_sf"/>
</dbReference>